<dbReference type="HOGENOM" id="CLU_014670_0_0_1"/>
<dbReference type="InterPro" id="IPR002108">
    <property type="entry name" value="ADF-H"/>
</dbReference>
<feature type="compositionally biased region" description="Basic and acidic residues" evidence="1">
    <location>
        <begin position="282"/>
        <end position="303"/>
    </location>
</feature>
<dbReference type="OrthoDB" id="67965at2759"/>
<dbReference type="EMBL" id="KN831773">
    <property type="protein sequence ID" value="KIM44913.1"/>
    <property type="molecule type" value="Genomic_DNA"/>
</dbReference>
<proteinExistence type="predicted"/>
<feature type="domain" description="ADF-H" evidence="2">
    <location>
        <begin position="2"/>
        <end position="129"/>
    </location>
</feature>
<evidence type="ECO:0000256" key="1">
    <source>
        <dbReference type="SAM" id="MobiDB-lite"/>
    </source>
</evidence>
<gene>
    <name evidence="3" type="ORF">M413DRAFT_442886</name>
</gene>
<reference evidence="4" key="2">
    <citation type="submission" date="2015-01" db="EMBL/GenBank/DDBJ databases">
        <title>Evolutionary Origins and Diversification of the Mycorrhizal Mutualists.</title>
        <authorList>
            <consortium name="DOE Joint Genome Institute"/>
            <consortium name="Mycorrhizal Genomics Consortium"/>
            <person name="Kohler A."/>
            <person name="Kuo A."/>
            <person name="Nagy L.G."/>
            <person name="Floudas D."/>
            <person name="Copeland A."/>
            <person name="Barry K.W."/>
            <person name="Cichocki N."/>
            <person name="Veneault-Fourrey C."/>
            <person name="LaButti K."/>
            <person name="Lindquist E.A."/>
            <person name="Lipzen A."/>
            <person name="Lundell T."/>
            <person name="Morin E."/>
            <person name="Murat C."/>
            <person name="Riley R."/>
            <person name="Ohm R."/>
            <person name="Sun H."/>
            <person name="Tunlid A."/>
            <person name="Henrissat B."/>
            <person name="Grigoriev I.V."/>
            <person name="Hibbett D.S."/>
            <person name="Martin F."/>
        </authorList>
    </citation>
    <scope>NUCLEOTIDE SEQUENCE [LARGE SCALE GENOMIC DNA]</scope>
    <source>
        <strain evidence="4">h7</strain>
    </source>
</reference>
<dbReference type="GO" id="GO:0003779">
    <property type="term" value="F:actin binding"/>
    <property type="evidence" value="ECO:0007669"/>
    <property type="project" value="InterPro"/>
</dbReference>
<evidence type="ECO:0000313" key="3">
    <source>
        <dbReference type="EMBL" id="KIM44913.1"/>
    </source>
</evidence>
<dbReference type="Pfam" id="PF00241">
    <property type="entry name" value="Cofilin_ADF"/>
    <property type="match status" value="1"/>
</dbReference>
<dbReference type="SUPFAM" id="SSF50729">
    <property type="entry name" value="PH domain-like"/>
    <property type="match status" value="1"/>
</dbReference>
<dbReference type="SUPFAM" id="SSF55753">
    <property type="entry name" value="Actin depolymerizing proteins"/>
    <property type="match status" value="1"/>
</dbReference>
<accession>A0A0C2Y4W5</accession>
<dbReference type="PROSITE" id="PS51263">
    <property type="entry name" value="ADF_H"/>
    <property type="match status" value="1"/>
</dbReference>
<dbReference type="Gene3D" id="3.40.20.10">
    <property type="entry name" value="Severin"/>
    <property type="match status" value="1"/>
</dbReference>
<keyword evidence="4" id="KW-1185">Reference proteome</keyword>
<protein>
    <recommendedName>
        <fullName evidence="2">ADF-H domain-containing protein</fullName>
    </recommendedName>
</protein>
<evidence type="ECO:0000313" key="4">
    <source>
        <dbReference type="Proteomes" id="UP000053424"/>
    </source>
</evidence>
<dbReference type="InterPro" id="IPR029006">
    <property type="entry name" value="ADF-H/Gelsolin-like_dom_sf"/>
</dbReference>
<dbReference type="Gene3D" id="2.30.29.30">
    <property type="entry name" value="Pleckstrin-homology domain (PH domain)/Phosphotyrosine-binding domain (PTB)"/>
    <property type="match status" value="1"/>
</dbReference>
<feature type="region of interest" description="Disordered" evidence="1">
    <location>
        <begin position="130"/>
        <end position="185"/>
    </location>
</feature>
<name>A0A0C2Y4W5_HEBCY</name>
<reference evidence="3 4" key="1">
    <citation type="submission" date="2014-04" db="EMBL/GenBank/DDBJ databases">
        <authorList>
            <consortium name="DOE Joint Genome Institute"/>
            <person name="Kuo A."/>
            <person name="Gay G."/>
            <person name="Dore J."/>
            <person name="Kohler A."/>
            <person name="Nagy L.G."/>
            <person name="Floudas D."/>
            <person name="Copeland A."/>
            <person name="Barry K.W."/>
            <person name="Cichocki N."/>
            <person name="Veneault-Fourrey C."/>
            <person name="LaButti K."/>
            <person name="Lindquist E.A."/>
            <person name="Lipzen A."/>
            <person name="Lundell T."/>
            <person name="Morin E."/>
            <person name="Murat C."/>
            <person name="Sun H."/>
            <person name="Tunlid A."/>
            <person name="Henrissat B."/>
            <person name="Grigoriev I.V."/>
            <person name="Hibbett D.S."/>
            <person name="Martin F."/>
            <person name="Nordberg H.P."/>
            <person name="Cantor M.N."/>
            <person name="Hua S.X."/>
        </authorList>
    </citation>
    <scope>NUCLEOTIDE SEQUENCE [LARGE SCALE GENOMIC DNA]</scope>
    <source>
        <strain evidence="4">h7</strain>
    </source>
</reference>
<dbReference type="Proteomes" id="UP000053424">
    <property type="component" value="Unassembled WGS sequence"/>
</dbReference>
<feature type="compositionally biased region" description="Polar residues" evidence="1">
    <location>
        <begin position="304"/>
        <end position="321"/>
    </location>
</feature>
<feature type="region of interest" description="Disordered" evidence="1">
    <location>
        <begin position="226"/>
        <end position="354"/>
    </location>
</feature>
<dbReference type="InterPro" id="IPR011993">
    <property type="entry name" value="PH-like_dom_sf"/>
</dbReference>
<sequence length="575" mass="66753">MALNMSDPAAVMAVYSSILEDGHNWLLLHYVNDSYDELELHSYGEDGLEELKTKLSNDKVFFAFYREELDSEPGYIIINYIPPSVSGVRRARALVHSRRIGAILKRHQTIFTVDSLSLLTADNIHRAINNPEIPLPSATQNTSSRLGPPNNERPQESRDILIFESVGPSPPTKPGRTKGPKPITSDMARRSFTATYAPNVQPPTYVPPVPPLPKGVNLFQSFLRRKKKGSTDDPNENSAPPTPPKDKGGPQPISVSLSAPVPSRPAVRRQRSRSMSDFAVISHEHDELIVEPEEPFHQGDHSESYISTLRSKWSQDATLSSDPAERARRRRELQLRMEQEEQQALEEETERQRRIKQEKEELLQKEQEEENRRKVEVEEEIRRVTFERRRREQQEKEEEERKKVELEERKRLDRERRLEEHRRLEEWRKEQKKRADAAAREAERVRLQEEAERKQKIKEAEAKVKRTKGEANQTGWITILGSDSISWKRRYYKFVGNSIYLYRSPKDLGTTLDKVDLRGNVRGLKEWNEGYEDLEAIAFSFVVEFKTERKHWSMYADSEEEKYRILGLLKIAAGL</sequence>
<organism evidence="3 4">
    <name type="scientific">Hebeloma cylindrosporum</name>
    <dbReference type="NCBI Taxonomy" id="76867"/>
    <lineage>
        <taxon>Eukaryota</taxon>
        <taxon>Fungi</taxon>
        <taxon>Dikarya</taxon>
        <taxon>Basidiomycota</taxon>
        <taxon>Agaricomycotina</taxon>
        <taxon>Agaricomycetes</taxon>
        <taxon>Agaricomycetidae</taxon>
        <taxon>Agaricales</taxon>
        <taxon>Agaricineae</taxon>
        <taxon>Hymenogastraceae</taxon>
        <taxon>Hebeloma</taxon>
    </lineage>
</organism>
<feature type="compositionally biased region" description="Acidic residues" evidence="1">
    <location>
        <begin position="340"/>
        <end position="349"/>
    </location>
</feature>
<dbReference type="AlphaFoldDB" id="A0A0C2Y4W5"/>
<evidence type="ECO:0000259" key="2">
    <source>
        <dbReference type="PROSITE" id="PS51263"/>
    </source>
</evidence>
<dbReference type="STRING" id="686832.A0A0C2Y4W5"/>